<sequence length="193" mass="21712">MKTSIIRRHLPLITPRVEFSFVDYSSQLQAPNITPRMDFQTLCLQSDGNSTINLHAETDEGQAAGNIFEGQDAGESEDSETSDSGRDDAKTEAVMRKHTKIPKPCGEPGRPGSGGYNIESVLIGWTAELILEVKNYVKNNTGIMLDETKRYGKQKPPAKQRFPIIDKYENHWPIRDMLKLHLKAASRAYRKHA</sequence>
<dbReference type="AlphaFoldDB" id="A0A409WWE7"/>
<dbReference type="STRING" id="231916.A0A409WWE7"/>
<name>A0A409WWE7_9AGAR</name>
<feature type="compositionally biased region" description="Basic and acidic residues" evidence="1">
    <location>
        <begin position="83"/>
        <end position="94"/>
    </location>
</feature>
<protein>
    <submittedName>
        <fullName evidence="2">Uncharacterized protein</fullName>
    </submittedName>
</protein>
<feature type="region of interest" description="Disordered" evidence="1">
    <location>
        <begin position="70"/>
        <end position="94"/>
    </location>
</feature>
<dbReference type="InParanoid" id="A0A409WWE7"/>
<reference evidence="2 3" key="1">
    <citation type="journal article" date="2018" name="Evol. Lett.">
        <title>Horizontal gene cluster transfer increased hallucinogenic mushroom diversity.</title>
        <authorList>
            <person name="Reynolds H.T."/>
            <person name="Vijayakumar V."/>
            <person name="Gluck-Thaler E."/>
            <person name="Korotkin H.B."/>
            <person name="Matheny P.B."/>
            <person name="Slot J.C."/>
        </authorList>
    </citation>
    <scope>NUCLEOTIDE SEQUENCE [LARGE SCALE GENOMIC DNA]</scope>
    <source>
        <strain evidence="2 3">SRW20</strain>
    </source>
</reference>
<dbReference type="Proteomes" id="UP000284706">
    <property type="component" value="Unassembled WGS sequence"/>
</dbReference>
<keyword evidence="3" id="KW-1185">Reference proteome</keyword>
<evidence type="ECO:0000313" key="2">
    <source>
        <dbReference type="EMBL" id="PPQ82854.1"/>
    </source>
</evidence>
<dbReference type="OrthoDB" id="2686745at2759"/>
<evidence type="ECO:0000313" key="3">
    <source>
        <dbReference type="Proteomes" id="UP000284706"/>
    </source>
</evidence>
<gene>
    <name evidence="2" type="ORF">CVT26_008104</name>
</gene>
<feature type="compositionally biased region" description="Acidic residues" evidence="1">
    <location>
        <begin position="72"/>
        <end position="81"/>
    </location>
</feature>
<dbReference type="EMBL" id="NHYE01004698">
    <property type="protein sequence ID" value="PPQ82854.1"/>
    <property type="molecule type" value="Genomic_DNA"/>
</dbReference>
<accession>A0A409WWE7</accession>
<evidence type="ECO:0000256" key="1">
    <source>
        <dbReference type="SAM" id="MobiDB-lite"/>
    </source>
</evidence>
<organism evidence="2 3">
    <name type="scientific">Gymnopilus dilepis</name>
    <dbReference type="NCBI Taxonomy" id="231916"/>
    <lineage>
        <taxon>Eukaryota</taxon>
        <taxon>Fungi</taxon>
        <taxon>Dikarya</taxon>
        <taxon>Basidiomycota</taxon>
        <taxon>Agaricomycotina</taxon>
        <taxon>Agaricomycetes</taxon>
        <taxon>Agaricomycetidae</taxon>
        <taxon>Agaricales</taxon>
        <taxon>Agaricineae</taxon>
        <taxon>Hymenogastraceae</taxon>
        <taxon>Gymnopilus</taxon>
    </lineage>
</organism>
<comment type="caution">
    <text evidence="2">The sequence shown here is derived from an EMBL/GenBank/DDBJ whole genome shotgun (WGS) entry which is preliminary data.</text>
</comment>
<proteinExistence type="predicted"/>